<dbReference type="Gene3D" id="3.40.50.300">
    <property type="entry name" value="P-loop containing nucleotide triphosphate hydrolases"/>
    <property type="match status" value="1"/>
</dbReference>
<dbReference type="GO" id="GO:0045454">
    <property type="term" value="P:cell redox homeostasis"/>
    <property type="evidence" value="ECO:0007669"/>
    <property type="project" value="InterPro"/>
</dbReference>
<dbReference type="EMBL" id="CP018866">
    <property type="protein sequence ID" value="AST91372.1"/>
    <property type="molecule type" value="Genomic_DNA"/>
</dbReference>
<dbReference type="PROSITE" id="PS50893">
    <property type="entry name" value="ABC_TRANSPORTER_2"/>
    <property type="match status" value="1"/>
</dbReference>
<evidence type="ECO:0000256" key="4">
    <source>
        <dbReference type="ARBA" id="ARBA00022840"/>
    </source>
</evidence>
<dbReference type="GO" id="GO:0005886">
    <property type="term" value="C:plasma membrane"/>
    <property type="evidence" value="ECO:0007669"/>
    <property type="project" value="UniProtKB-SubCell"/>
</dbReference>
<evidence type="ECO:0000256" key="1">
    <source>
        <dbReference type="ARBA" id="ARBA00004651"/>
    </source>
</evidence>
<keyword evidence="4" id="KW-0067">ATP-binding</keyword>
<protein>
    <submittedName>
        <fullName evidence="10">Thiol reductant ABC exporter subunit CydC</fullName>
    </submittedName>
</protein>
<feature type="transmembrane region" description="Helical" evidence="7">
    <location>
        <begin position="245"/>
        <end position="267"/>
    </location>
</feature>
<dbReference type="STRING" id="1314751.GCA_001591425_00522"/>
<dbReference type="Gene3D" id="1.20.1560.10">
    <property type="entry name" value="ABC transporter type 1, transmembrane domain"/>
    <property type="match status" value="1"/>
</dbReference>
<dbReference type="RefSeq" id="WP_066411704.1">
    <property type="nucleotide sequence ID" value="NZ_CP018866.1"/>
</dbReference>
<evidence type="ECO:0000256" key="2">
    <source>
        <dbReference type="ARBA" id="ARBA00022692"/>
    </source>
</evidence>
<dbReference type="InterPro" id="IPR003593">
    <property type="entry name" value="AAA+_ATPase"/>
</dbReference>
<feature type="transmembrane region" description="Helical" evidence="7">
    <location>
        <begin position="133"/>
        <end position="153"/>
    </location>
</feature>
<name>A0A223KPF2_9BACI</name>
<dbReference type="PROSITE" id="PS00211">
    <property type="entry name" value="ABC_TRANSPORTER_1"/>
    <property type="match status" value="1"/>
</dbReference>
<evidence type="ECO:0000259" key="9">
    <source>
        <dbReference type="PROSITE" id="PS50929"/>
    </source>
</evidence>
<keyword evidence="11" id="KW-1185">Reference proteome</keyword>
<dbReference type="Pfam" id="PF00664">
    <property type="entry name" value="ABC_membrane"/>
    <property type="match status" value="1"/>
</dbReference>
<feature type="domain" description="ABC transporter" evidence="8">
    <location>
        <begin position="334"/>
        <end position="562"/>
    </location>
</feature>
<reference evidence="10 11" key="1">
    <citation type="submission" date="2016-12" db="EMBL/GenBank/DDBJ databases">
        <title>The whole genome sequencing and assembly of Bacillus cohnii DSM 6307T strain.</title>
        <authorList>
            <person name="Lee Y.-J."/>
            <person name="Yi H."/>
            <person name="Bahn Y.-S."/>
            <person name="Kim J.F."/>
            <person name="Lee D.-W."/>
        </authorList>
    </citation>
    <scope>NUCLEOTIDE SEQUENCE [LARGE SCALE GENOMIC DNA]</scope>
    <source>
        <strain evidence="10 11">DSM 6307</strain>
    </source>
</reference>
<proteinExistence type="predicted"/>
<dbReference type="GO" id="GO:0140359">
    <property type="term" value="F:ABC-type transporter activity"/>
    <property type="evidence" value="ECO:0007669"/>
    <property type="project" value="InterPro"/>
</dbReference>
<dbReference type="InterPro" id="IPR003439">
    <property type="entry name" value="ABC_transporter-like_ATP-bd"/>
</dbReference>
<dbReference type="GO" id="GO:0034775">
    <property type="term" value="P:glutathione transmembrane transport"/>
    <property type="evidence" value="ECO:0007669"/>
    <property type="project" value="InterPro"/>
</dbReference>
<dbReference type="InterPro" id="IPR014223">
    <property type="entry name" value="ABC_CydC/D"/>
</dbReference>
<keyword evidence="5 7" id="KW-1133">Transmembrane helix</keyword>
<dbReference type="InterPro" id="IPR036640">
    <property type="entry name" value="ABC1_TM_sf"/>
</dbReference>
<dbReference type="CDD" id="cd18585">
    <property type="entry name" value="ABC_6TM_CydC"/>
    <property type="match status" value="1"/>
</dbReference>
<dbReference type="Proteomes" id="UP000215224">
    <property type="component" value="Chromosome"/>
</dbReference>
<evidence type="ECO:0000313" key="11">
    <source>
        <dbReference type="Proteomes" id="UP000215224"/>
    </source>
</evidence>
<dbReference type="KEGG" id="bcoh:BC6307_08815"/>
<keyword evidence="3" id="KW-0547">Nucleotide-binding</keyword>
<sequence>MKELTRIISVLLKEKRDVVLSVLFGYLAGIAAVSLFAANGFLISQAALEPPLYVLIGMVAVVKIGSIIRATSRYGERLFSHRATFTMLSDLRVYFYERIEKMAPSKIQQFRSGDLLARIVGDVESLQNFFLRVVYPPILMVTVFLTTLLFLSFYSIEVVILLTVGLIVTGFVIPAWFAKKQRALSGGIREERAKFSTEVTEWFQGFRELKIHQQLEKKEEQLIAASDAYVEEHRKSESEVNKNHSINLGASFVILWSVLAVGGYLVASNQLDGIFLAMIVMISLNVFEHSTPMAAFPVYYEESERAASRLQDVVSEDKSDKENTVDLPKGPLSITLDHVHFRFPGELRETIRGVSLDIKAGSKVAIVGASGSGKSTLLKLLLKMYQINEGSFRISGVPIENIQAENIWASTKVILQENQFFSGTIKDNLLAAEEMHDEEVAFLLEKVELSHFSPTDPVLEKGENLSGGEKQRLAMARALVKSGNLWLLDEPTSSLDGWTEQRMYRLLEEHAKSDTVILVSHRLTGLEKMDQIIVMDHGKIIENGSFEELMVANGYFYELKELEKNIVEL</sequence>
<dbReference type="InterPro" id="IPR017871">
    <property type="entry name" value="ABC_transporter-like_CS"/>
</dbReference>
<evidence type="ECO:0000259" key="8">
    <source>
        <dbReference type="PROSITE" id="PS50893"/>
    </source>
</evidence>
<comment type="subcellular location">
    <subcellularLocation>
        <location evidence="1">Cell membrane</location>
        <topology evidence="1">Multi-pass membrane protein</topology>
    </subcellularLocation>
</comment>
<dbReference type="CDD" id="cd03228">
    <property type="entry name" value="ABCC_MRP_Like"/>
    <property type="match status" value="1"/>
</dbReference>
<dbReference type="PROSITE" id="PS50929">
    <property type="entry name" value="ABC_TM1F"/>
    <property type="match status" value="1"/>
</dbReference>
<feature type="transmembrane region" description="Helical" evidence="7">
    <location>
        <begin position="20"/>
        <end position="46"/>
    </location>
</feature>
<feature type="transmembrane region" description="Helical" evidence="7">
    <location>
        <begin position="159"/>
        <end position="178"/>
    </location>
</feature>
<feature type="transmembrane region" description="Helical" evidence="7">
    <location>
        <begin position="52"/>
        <end position="72"/>
    </location>
</feature>
<evidence type="ECO:0000256" key="5">
    <source>
        <dbReference type="ARBA" id="ARBA00022989"/>
    </source>
</evidence>
<dbReference type="SUPFAM" id="SSF90123">
    <property type="entry name" value="ABC transporter transmembrane region"/>
    <property type="match status" value="1"/>
</dbReference>
<dbReference type="AlphaFoldDB" id="A0A223KPF2"/>
<dbReference type="NCBIfam" id="TIGR02868">
    <property type="entry name" value="CydC"/>
    <property type="match status" value="1"/>
</dbReference>
<dbReference type="GO" id="GO:0005524">
    <property type="term" value="F:ATP binding"/>
    <property type="evidence" value="ECO:0007669"/>
    <property type="project" value="UniProtKB-KW"/>
</dbReference>
<dbReference type="PANTHER" id="PTHR24221:SF653">
    <property type="entry name" value="TRANSPORT ATP-BINDING PROTEIN CYDC"/>
    <property type="match status" value="1"/>
</dbReference>
<dbReference type="InterPro" id="IPR039421">
    <property type="entry name" value="Type_1_exporter"/>
</dbReference>
<dbReference type="SUPFAM" id="SSF52540">
    <property type="entry name" value="P-loop containing nucleoside triphosphate hydrolases"/>
    <property type="match status" value="1"/>
</dbReference>
<dbReference type="GO" id="GO:0034040">
    <property type="term" value="F:ATPase-coupled lipid transmembrane transporter activity"/>
    <property type="evidence" value="ECO:0007669"/>
    <property type="project" value="TreeGrafter"/>
</dbReference>
<keyword evidence="6 7" id="KW-0472">Membrane</keyword>
<evidence type="ECO:0000256" key="3">
    <source>
        <dbReference type="ARBA" id="ARBA00022741"/>
    </source>
</evidence>
<dbReference type="SMART" id="SM00382">
    <property type="entry name" value="AAA"/>
    <property type="match status" value="1"/>
</dbReference>
<organism evidence="10 11">
    <name type="scientific">Sutcliffiella cohnii</name>
    <dbReference type="NCBI Taxonomy" id="33932"/>
    <lineage>
        <taxon>Bacteria</taxon>
        <taxon>Bacillati</taxon>
        <taxon>Bacillota</taxon>
        <taxon>Bacilli</taxon>
        <taxon>Bacillales</taxon>
        <taxon>Bacillaceae</taxon>
        <taxon>Sutcliffiella</taxon>
    </lineage>
</organism>
<feature type="domain" description="ABC transmembrane type-1" evidence="9">
    <location>
        <begin position="19"/>
        <end position="288"/>
    </location>
</feature>
<dbReference type="InterPro" id="IPR027417">
    <property type="entry name" value="P-loop_NTPase"/>
</dbReference>
<dbReference type="PANTHER" id="PTHR24221">
    <property type="entry name" value="ATP-BINDING CASSETTE SUB-FAMILY B"/>
    <property type="match status" value="1"/>
</dbReference>
<accession>A0A223KPF2</accession>
<dbReference type="GO" id="GO:0016887">
    <property type="term" value="F:ATP hydrolysis activity"/>
    <property type="evidence" value="ECO:0007669"/>
    <property type="project" value="InterPro"/>
</dbReference>
<gene>
    <name evidence="10" type="ORF">BC6307_08815</name>
</gene>
<evidence type="ECO:0000256" key="6">
    <source>
        <dbReference type="ARBA" id="ARBA00023136"/>
    </source>
</evidence>
<evidence type="ECO:0000256" key="7">
    <source>
        <dbReference type="SAM" id="Phobius"/>
    </source>
</evidence>
<dbReference type="InterPro" id="IPR011527">
    <property type="entry name" value="ABC1_TM_dom"/>
</dbReference>
<keyword evidence="2 7" id="KW-0812">Transmembrane</keyword>
<evidence type="ECO:0000313" key="10">
    <source>
        <dbReference type="EMBL" id="AST91372.1"/>
    </source>
</evidence>
<dbReference type="Pfam" id="PF00005">
    <property type="entry name" value="ABC_tran"/>
    <property type="match status" value="1"/>
</dbReference>